<dbReference type="PATRIC" id="fig|69.6.peg.4251"/>
<evidence type="ECO:0000313" key="1">
    <source>
        <dbReference type="EMBL" id="ALN59653.1"/>
    </source>
</evidence>
<proteinExistence type="predicted"/>
<protein>
    <submittedName>
        <fullName evidence="1">Uncharacterized protein</fullName>
    </submittedName>
</protein>
<organism evidence="1 2">
    <name type="scientific">Lysobacter enzymogenes</name>
    <dbReference type="NCBI Taxonomy" id="69"/>
    <lineage>
        <taxon>Bacteria</taxon>
        <taxon>Pseudomonadati</taxon>
        <taxon>Pseudomonadota</taxon>
        <taxon>Gammaproteobacteria</taxon>
        <taxon>Lysobacterales</taxon>
        <taxon>Lysobacteraceae</taxon>
        <taxon>Lysobacter</taxon>
    </lineage>
</organism>
<accession>A0A0S2DM56</accession>
<dbReference type="EMBL" id="CP013140">
    <property type="protein sequence ID" value="ALN59653.1"/>
    <property type="molecule type" value="Genomic_DNA"/>
</dbReference>
<sequence>MSVCRPPRPQTAGLCTNTHFLALQCDDAVRVLPSVMCT</sequence>
<dbReference type="AlphaFoldDB" id="A0A0S2DM56"/>
<dbReference type="KEGG" id="lez:GLE_4312"/>
<name>A0A0S2DM56_LYSEN</name>
<dbReference type="Proteomes" id="UP000061569">
    <property type="component" value="Chromosome"/>
</dbReference>
<reference evidence="1 2" key="1">
    <citation type="submission" date="2015-11" db="EMBL/GenBank/DDBJ databases">
        <title>Genome sequences of Lysobacter enzymogenes strain C3 and Lysobacter antibioticus ATCC 29479.</title>
        <authorList>
            <person name="Kobayashi D.Y."/>
        </authorList>
    </citation>
    <scope>NUCLEOTIDE SEQUENCE [LARGE SCALE GENOMIC DNA]</scope>
    <source>
        <strain evidence="1 2">C3</strain>
    </source>
</reference>
<evidence type="ECO:0000313" key="2">
    <source>
        <dbReference type="Proteomes" id="UP000061569"/>
    </source>
</evidence>
<gene>
    <name evidence="1" type="ORF">GLE_4312</name>
</gene>